<protein>
    <submittedName>
        <fullName evidence="6">LysR family transcriptional regulator</fullName>
    </submittedName>
</protein>
<evidence type="ECO:0000256" key="3">
    <source>
        <dbReference type="ARBA" id="ARBA00023125"/>
    </source>
</evidence>
<dbReference type="EMBL" id="JAVVDO010000049">
    <property type="protein sequence ID" value="MDT8333315.1"/>
    <property type="molecule type" value="Genomic_DNA"/>
</dbReference>
<dbReference type="InterPro" id="IPR005119">
    <property type="entry name" value="LysR_subst-bd"/>
</dbReference>
<reference evidence="6 8" key="1">
    <citation type="submission" date="2016-05" db="EMBL/GenBank/DDBJ databases">
        <title>Complete Genome and Methylome Analysis of Psychrotrophic Bacterial Isolates from Antarctic Lake Untersee.</title>
        <authorList>
            <person name="Fomenkov A."/>
            <person name="Akimov V.N."/>
            <person name="Vasilyeva L.V."/>
            <person name="Andersen D."/>
            <person name="Vincze T."/>
            <person name="Roberts R.J."/>
        </authorList>
    </citation>
    <scope>NUCLEOTIDE SEQUENCE [LARGE SCALE GENOMIC DNA]</scope>
    <source>
        <strain evidence="6 8">U14-5</strain>
    </source>
</reference>
<dbReference type="Pfam" id="PF03466">
    <property type="entry name" value="LysR_substrate"/>
    <property type="match status" value="1"/>
</dbReference>
<dbReference type="GO" id="GO:0000976">
    <property type="term" value="F:transcription cis-regulatory region binding"/>
    <property type="evidence" value="ECO:0007669"/>
    <property type="project" value="TreeGrafter"/>
</dbReference>
<dbReference type="eggNOG" id="COG0583">
    <property type="taxonomic scope" value="Bacteria"/>
</dbReference>
<evidence type="ECO:0000313" key="7">
    <source>
        <dbReference type="EMBL" id="MDT8333315.1"/>
    </source>
</evidence>
<sequence length="298" mass="32651">MLDPLTLDQLRVLVAVADTGSFSAAARKLQRVQSAISQSVQALEGTLRLTLFDRSEKKPRPTEAGRVMIADARRLLDNAAALRERAASIATGLEAELTVAVDQLLPLDAIMSALRAMSLEFPQLQVRLLTEGVGAPERYLREGRAHLAVYATAVTGATDLEREFLTDVAMVPVVSSMHPLAAMEGPLSRDVLSEHVQLVLTDVSEQTGWSVGVVSHHIWRFADMHTRLEFLLGGFGWCNMPLHLVKPHLSGGALRRLHPKERDGFSVALSVVHRRQSPPGRAGRWLIEHLRDHLGKGG</sequence>
<dbReference type="InterPro" id="IPR000847">
    <property type="entry name" value="LysR_HTH_N"/>
</dbReference>
<dbReference type="Proteomes" id="UP000185494">
    <property type="component" value="Chromosome 1"/>
</dbReference>
<evidence type="ECO:0000256" key="2">
    <source>
        <dbReference type="ARBA" id="ARBA00023015"/>
    </source>
</evidence>
<evidence type="ECO:0000313" key="8">
    <source>
        <dbReference type="Proteomes" id="UP000185494"/>
    </source>
</evidence>
<dbReference type="Gene3D" id="3.40.190.290">
    <property type="match status" value="1"/>
</dbReference>
<comment type="similarity">
    <text evidence="1">Belongs to the LysR transcriptional regulatory family.</text>
</comment>
<evidence type="ECO:0000256" key="1">
    <source>
        <dbReference type="ARBA" id="ARBA00009437"/>
    </source>
</evidence>
<keyword evidence="2" id="KW-0805">Transcription regulation</keyword>
<keyword evidence="4" id="KW-0804">Transcription</keyword>
<dbReference type="PANTHER" id="PTHR30126:SF91">
    <property type="entry name" value="LYSR FAMILY TRANSCRIPTIONAL REGULATOR"/>
    <property type="match status" value="1"/>
</dbReference>
<dbReference type="FunFam" id="1.10.10.10:FF:000001">
    <property type="entry name" value="LysR family transcriptional regulator"/>
    <property type="match status" value="1"/>
</dbReference>
<dbReference type="PANTHER" id="PTHR30126">
    <property type="entry name" value="HTH-TYPE TRANSCRIPTIONAL REGULATOR"/>
    <property type="match status" value="1"/>
</dbReference>
<dbReference type="AlphaFoldDB" id="A0A1L7AAX9"/>
<dbReference type="EMBL" id="CP015583">
    <property type="protein sequence ID" value="APT55870.1"/>
    <property type="molecule type" value="Genomic_DNA"/>
</dbReference>
<evidence type="ECO:0000256" key="4">
    <source>
        <dbReference type="ARBA" id="ARBA00023163"/>
    </source>
</evidence>
<reference evidence="7 9" key="2">
    <citation type="journal article" date="2019" name="Microb. Pathog.">
        <title>Comparison of VITEK 2, MALDI-TOF MS, 16S rRNA gene sequencing, and whole-genome sequencing for identification of Roseomonas mucosa.</title>
        <authorList>
            <person name="Rudolph W.W."/>
            <person name="Gunzer F."/>
            <person name="Trauth M."/>
            <person name="Bunk B."/>
            <person name="Bigge R."/>
            <person name="Schrottner P."/>
        </authorList>
    </citation>
    <scope>NUCLEOTIDE SEQUENCE [LARGE SCALE GENOMIC DNA]</scope>
    <source>
        <strain evidence="7 9">DSM 103800</strain>
    </source>
</reference>
<name>A0A1L7AAX9_9PROT</name>
<reference evidence="7" key="3">
    <citation type="submission" date="2023-09" db="EMBL/GenBank/DDBJ databases">
        <authorList>
            <person name="Schober I."/>
            <person name="Bunk B."/>
        </authorList>
    </citation>
    <scope>NUCLEOTIDE SEQUENCE</scope>
    <source>
        <strain evidence="7">DSM 103800</strain>
    </source>
</reference>
<dbReference type="PROSITE" id="PS50931">
    <property type="entry name" value="HTH_LYSR"/>
    <property type="match status" value="1"/>
</dbReference>
<keyword evidence="3" id="KW-0238">DNA-binding</keyword>
<evidence type="ECO:0000313" key="6">
    <source>
        <dbReference type="EMBL" id="APT55870.1"/>
    </source>
</evidence>
<evidence type="ECO:0000259" key="5">
    <source>
        <dbReference type="PROSITE" id="PS50931"/>
    </source>
</evidence>
<dbReference type="Gene3D" id="1.10.10.10">
    <property type="entry name" value="Winged helix-like DNA-binding domain superfamily/Winged helix DNA-binding domain"/>
    <property type="match status" value="1"/>
</dbReference>
<dbReference type="Proteomes" id="UP001258945">
    <property type="component" value="Unassembled WGS sequence"/>
</dbReference>
<proteinExistence type="inferred from homology"/>
<dbReference type="GO" id="GO:0003700">
    <property type="term" value="F:DNA-binding transcription factor activity"/>
    <property type="evidence" value="ECO:0007669"/>
    <property type="project" value="InterPro"/>
</dbReference>
<dbReference type="Pfam" id="PF00126">
    <property type="entry name" value="HTH_1"/>
    <property type="match status" value="1"/>
</dbReference>
<dbReference type="RefSeq" id="WP_075796839.1">
    <property type="nucleotide sequence ID" value="NZ_CP015583.1"/>
</dbReference>
<dbReference type="SUPFAM" id="SSF53850">
    <property type="entry name" value="Periplasmic binding protein-like II"/>
    <property type="match status" value="1"/>
</dbReference>
<dbReference type="InterPro" id="IPR036388">
    <property type="entry name" value="WH-like_DNA-bd_sf"/>
</dbReference>
<dbReference type="SUPFAM" id="SSF46785">
    <property type="entry name" value="Winged helix' DNA-binding domain"/>
    <property type="match status" value="1"/>
</dbReference>
<dbReference type="KEGG" id="rgi:RGI145_00765"/>
<dbReference type="PRINTS" id="PR00039">
    <property type="entry name" value="HTHLYSR"/>
</dbReference>
<dbReference type="STRING" id="257708.RGI145_00765"/>
<dbReference type="InterPro" id="IPR036390">
    <property type="entry name" value="WH_DNA-bd_sf"/>
</dbReference>
<keyword evidence="9" id="KW-1185">Reference proteome</keyword>
<accession>A0A1L7AAX9</accession>
<evidence type="ECO:0000313" key="9">
    <source>
        <dbReference type="Proteomes" id="UP001258945"/>
    </source>
</evidence>
<gene>
    <name evidence="6" type="ORF">RGI145_00765</name>
    <name evidence="7" type="ORF">RQ831_19880</name>
</gene>
<feature type="domain" description="HTH lysR-type" evidence="5">
    <location>
        <begin position="5"/>
        <end position="62"/>
    </location>
</feature>
<organism evidence="6 8">
    <name type="scientific">Roseomonas gilardii</name>
    <dbReference type="NCBI Taxonomy" id="257708"/>
    <lineage>
        <taxon>Bacteria</taxon>
        <taxon>Pseudomonadati</taxon>
        <taxon>Pseudomonadota</taxon>
        <taxon>Alphaproteobacteria</taxon>
        <taxon>Acetobacterales</taxon>
        <taxon>Roseomonadaceae</taxon>
        <taxon>Roseomonas</taxon>
    </lineage>
</organism>